<comment type="caution">
    <text evidence="1">The sequence shown here is derived from an EMBL/GenBank/DDBJ whole genome shotgun (WGS) entry which is preliminary data.</text>
</comment>
<evidence type="ECO:0000313" key="2">
    <source>
        <dbReference type="Proteomes" id="UP000681720"/>
    </source>
</evidence>
<dbReference type="EMBL" id="CAJOBJ010374663">
    <property type="protein sequence ID" value="CAF5224996.1"/>
    <property type="molecule type" value="Genomic_DNA"/>
</dbReference>
<reference evidence="1" key="1">
    <citation type="submission" date="2021-02" db="EMBL/GenBank/DDBJ databases">
        <authorList>
            <person name="Nowell W R."/>
        </authorList>
    </citation>
    <scope>NUCLEOTIDE SEQUENCE</scope>
</reference>
<sequence length="132" mass="13739">MFPDSCTVNNGDCGSYATCSHDAMTYAVICTCEAGYTNTGSATNVVCKDSCTVNNGDCGSYATCSHDAITNAAICTCKAGYTNTGSATNVVCKGMMMSGRTLNLSSPLPCFQIVALSTMEIVVHMPLAHMML</sequence>
<evidence type="ECO:0000313" key="1">
    <source>
        <dbReference type="EMBL" id="CAF5224996.1"/>
    </source>
</evidence>
<protein>
    <recommendedName>
        <fullName evidence="3">EGF-like domain-containing protein</fullName>
    </recommendedName>
</protein>
<evidence type="ECO:0008006" key="3">
    <source>
        <dbReference type="Google" id="ProtNLM"/>
    </source>
</evidence>
<proteinExistence type="predicted"/>
<dbReference type="AlphaFoldDB" id="A0A8S3K2A9"/>
<accession>A0A8S3K2A9</accession>
<organism evidence="1 2">
    <name type="scientific">Rotaria magnacalcarata</name>
    <dbReference type="NCBI Taxonomy" id="392030"/>
    <lineage>
        <taxon>Eukaryota</taxon>
        <taxon>Metazoa</taxon>
        <taxon>Spiralia</taxon>
        <taxon>Gnathifera</taxon>
        <taxon>Rotifera</taxon>
        <taxon>Eurotatoria</taxon>
        <taxon>Bdelloidea</taxon>
        <taxon>Philodinida</taxon>
        <taxon>Philodinidae</taxon>
        <taxon>Rotaria</taxon>
    </lineage>
</organism>
<gene>
    <name evidence="1" type="ORF">GIL414_LOCUS86383</name>
</gene>
<dbReference type="Proteomes" id="UP000681720">
    <property type="component" value="Unassembled WGS sequence"/>
</dbReference>
<name>A0A8S3K2A9_9BILA</name>
<dbReference type="Gene3D" id="2.10.25.10">
    <property type="entry name" value="Laminin"/>
    <property type="match status" value="2"/>
</dbReference>